<evidence type="ECO:0000256" key="13">
    <source>
        <dbReference type="ARBA" id="ARBA00048811"/>
    </source>
</evidence>
<dbReference type="EMBL" id="AP027080">
    <property type="protein sequence ID" value="BDU73359.1"/>
    <property type="molecule type" value="Genomic_DNA"/>
</dbReference>
<keyword evidence="8 15" id="KW-0808">Transferase</keyword>
<evidence type="ECO:0000256" key="6">
    <source>
        <dbReference type="ARBA" id="ARBA00022490"/>
    </source>
</evidence>
<name>A0AA48GLB1_9BACT</name>
<evidence type="ECO:0000256" key="8">
    <source>
        <dbReference type="ARBA" id="ARBA00022679"/>
    </source>
</evidence>
<dbReference type="GO" id="GO:0032264">
    <property type="term" value="P:IMP salvage"/>
    <property type="evidence" value="ECO:0007669"/>
    <property type="project" value="TreeGrafter"/>
</dbReference>
<keyword evidence="18" id="KW-1185">Reference proteome</keyword>
<dbReference type="GO" id="GO:0005829">
    <property type="term" value="C:cytosol"/>
    <property type="evidence" value="ECO:0007669"/>
    <property type="project" value="TreeGrafter"/>
</dbReference>
<dbReference type="GO" id="GO:0052657">
    <property type="term" value="F:guanine phosphoribosyltransferase activity"/>
    <property type="evidence" value="ECO:0007669"/>
    <property type="project" value="UniProtKB-ARBA"/>
</dbReference>
<dbReference type="KEGG" id="msil:METEAL_25330"/>
<dbReference type="GO" id="GO:0046100">
    <property type="term" value="P:hypoxanthine metabolic process"/>
    <property type="evidence" value="ECO:0007669"/>
    <property type="project" value="TreeGrafter"/>
</dbReference>
<comment type="catalytic activity">
    <reaction evidence="13">
        <text>GMP + diphosphate = guanine + 5-phospho-alpha-D-ribose 1-diphosphate</text>
        <dbReference type="Rhea" id="RHEA:25424"/>
        <dbReference type="ChEBI" id="CHEBI:16235"/>
        <dbReference type="ChEBI" id="CHEBI:33019"/>
        <dbReference type="ChEBI" id="CHEBI:58017"/>
        <dbReference type="ChEBI" id="CHEBI:58115"/>
        <dbReference type="EC" id="2.4.2.8"/>
    </reaction>
    <physiologicalReaction direction="right-to-left" evidence="13">
        <dbReference type="Rhea" id="RHEA:25426"/>
    </physiologicalReaction>
</comment>
<protein>
    <recommendedName>
        <fullName evidence="5 15">Hypoxanthine phosphoribosyltransferase</fullName>
        <ecNumber evidence="5 15">2.4.2.8</ecNumber>
    </recommendedName>
</protein>
<comment type="subcellular location">
    <subcellularLocation>
        <location evidence="2 15">Cytoplasm</location>
    </subcellularLocation>
</comment>
<comment type="cofactor">
    <cofactor evidence="1 15">
        <name>Mg(2+)</name>
        <dbReference type="ChEBI" id="CHEBI:18420"/>
    </cofactor>
</comment>
<dbReference type="GO" id="GO:0000287">
    <property type="term" value="F:magnesium ion binding"/>
    <property type="evidence" value="ECO:0007669"/>
    <property type="project" value="TreeGrafter"/>
</dbReference>
<dbReference type="RefSeq" id="WP_316412011.1">
    <property type="nucleotide sequence ID" value="NZ_AP027080.1"/>
</dbReference>
<reference evidence="18" key="1">
    <citation type="journal article" date="2023" name="Int. J. Syst. Evol. Microbiol.">
        <title>Mesoterricola silvestris gen. nov., sp. nov., Mesoterricola sediminis sp. nov., Geothrix oryzae sp. nov., Geothrix edaphica sp. nov., Geothrix rubra sp. nov., and Geothrix limicola sp. nov., six novel members of Acidobacteriota isolated from soils.</title>
        <authorList>
            <person name="Itoh H."/>
            <person name="Sugisawa Y."/>
            <person name="Mise K."/>
            <person name="Xu Z."/>
            <person name="Kuniyasu M."/>
            <person name="Ushijima N."/>
            <person name="Kawano K."/>
            <person name="Kobayashi E."/>
            <person name="Shiratori Y."/>
            <person name="Masuda Y."/>
            <person name="Senoo K."/>
        </authorList>
    </citation>
    <scope>NUCLEOTIDE SEQUENCE [LARGE SCALE GENOMIC DNA]</scope>
    <source>
        <strain evidence="18">W79</strain>
    </source>
</reference>
<dbReference type="Gene3D" id="3.40.50.2020">
    <property type="match status" value="1"/>
</dbReference>
<proteinExistence type="inferred from homology"/>
<dbReference type="InterPro" id="IPR050408">
    <property type="entry name" value="HGPRT"/>
</dbReference>
<comment type="catalytic activity">
    <reaction evidence="14">
        <text>IMP + diphosphate = hypoxanthine + 5-phospho-alpha-D-ribose 1-diphosphate</text>
        <dbReference type="Rhea" id="RHEA:17973"/>
        <dbReference type="ChEBI" id="CHEBI:17368"/>
        <dbReference type="ChEBI" id="CHEBI:33019"/>
        <dbReference type="ChEBI" id="CHEBI:58017"/>
        <dbReference type="ChEBI" id="CHEBI:58053"/>
        <dbReference type="EC" id="2.4.2.8"/>
    </reaction>
    <physiologicalReaction direction="right-to-left" evidence="14">
        <dbReference type="Rhea" id="RHEA:17975"/>
    </physiologicalReaction>
</comment>
<evidence type="ECO:0000256" key="1">
    <source>
        <dbReference type="ARBA" id="ARBA00001946"/>
    </source>
</evidence>
<dbReference type="AlphaFoldDB" id="A0AA48GLB1"/>
<evidence type="ECO:0000256" key="9">
    <source>
        <dbReference type="ARBA" id="ARBA00022723"/>
    </source>
</evidence>
<dbReference type="InterPro" id="IPR000836">
    <property type="entry name" value="PRTase_dom"/>
</dbReference>
<keyword evidence="9 15" id="KW-0479">Metal-binding</keyword>
<feature type="domain" description="Phosphoribosyltransferase" evidence="16">
    <location>
        <begin position="15"/>
        <end position="160"/>
    </location>
</feature>
<dbReference type="GO" id="GO:0032263">
    <property type="term" value="P:GMP salvage"/>
    <property type="evidence" value="ECO:0007669"/>
    <property type="project" value="TreeGrafter"/>
</dbReference>
<dbReference type="EC" id="2.4.2.8" evidence="5 15"/>
<evidence type="ECO:0000313" key="17">
    <source>
        <dbReference type="EMBL" id="BDU73359.1"/>
    </source>
</evidence>
<evidence type="ECO:0000256" key="7">
    <source>
        <dbReference type="ARBA" id="ARBA00022676"/>
    </source>
</evidence>
<dbReference type="PANTHER" id="PTHR43340">
    <property type="entry name" value="HYPOXANTHINE-GUANINE PHOSPHORIBOSYLTRANSFERASE"/>
    <property type="match status" value="1"/>
</dbReference>
<dbReference type="Proteomes" id="UP001238179">
    <property type="component" value="Chromosome"/>
</dbReference>
<keyword evidence="10 15" id="KW-0660">Purine salvage</keyword>
<accession>A0AA48GLB1</accession>
<dbReference type="PANTHER" id="PTHR43340:SF1">
    <property type="entry name" value="HYPOXANTHINE PHOSPHORIBOSYLTRANSFERASE"/>
    <property type="match status" value="1"/>
</dbReference>
<keyword evidence="7 15" id="KW-0328">Glycosyltransferase</keyword>
<dbReference type="InterPro" id="IPR029057">
    <property type="entry name" value="PRTase-like"/>
</dbReference>
<evidence type="ECO:0000256" key="4">
    <source>
        <dbReference type="ARBA" id="ARBA00008391"/>
    </source>
</evidence>
<dbReference type="GO" id="GO:0006178">
    <property type="term" value="P:guanine salvage"/>
    <property type="evidence" value="ECO:0007669"/>
    <property type="project" value="TreeGrafter"/>
</dbReference>
<dbReference type="InterPro" id="IPR005904">
    <property type="entry name" value="Hxn_phspho_trans"/>
</dbReference>
<keyword evidence="12 15" id="KW-0460">Magnesium</keyword>
<dbReference type="GO" id="GO:0004422">
    <property type="term" value="F:hypoxanthine phosphoribosyltransferase activity"/>
    <property type="evidence" value="ECO:0007669"/>
    <property type="project" value="InterPro"/>
</dbReference>
<evidence type="ECO:0000256" key="2">
    <source>
        <dbReference type="ARBA" id="ARBA00004496"/>
    </source>
</evidence>
<dbReference type="CDD" id="cd06223">
    <property type="entry name" value="PRTases_typeI"/>
    <property type="match status" value="1"/>
</dbReference>
<dbReference type="Pfam" id="PF00156">
    <property type="entry name" value="Pribosyltran"/>
    <property type="match status" value="1"/>
</dbReference>
<evidence type="ECO:0000256" key="3">
    <source>
        <dbReference type="ARBA" id="ARBA00004669"/>
    </source>
</evidence>
<evidence type="ECO:0000256" key="15">
    <source>
        <dbReference type="RuleBase" id="RU364099"/>
    </source>
</evidence>
<comment type="pathway">
    <text evidence="3 15">Purine metabolism; IMP biosynthesis via salvage pathway; IMP from hypoxanthine: step 1/1.</text>
</comment>
<evidence type="ECO:0000256" key="5">
    <source>
        <dbReference type="ARBA" id="ARBA00011895"/>
    </source>
</evidence>
<keyword evidence="6 15" id="KW-0963">Cytoplasm</keyword>
<evidence type="ECO:0000256" key="12">
    <source>
        <dbReference type="ARBA" id="ARBA00022842"/>
    </source>
</evidence>
<dbReference type="NCBIfam" id="TIGR01203">
    <property type="entry name" value="HGPRTase"/>
    <property type="match status" value="1"/>
</dbReference>
<gene>
    <name evidence="17" type="primary">hpt</name>
    <name evidence="17" type="ORF">METEAL_25330</name>
</gene>
<dbReference type="GO" id="GO:0000166">
    <property type="term" value="F:nucleotide binding"/>
    <property type="evidence" value="ECO:0007669"/>
    <property type="project" value="UniProtKB-KW"/>
</dbReference>
<dbReference type="FunFam" id="3.40.50.2020:FF:000006">
    <property type="entry name" value="Hypoxanthine phosphoribosyltransferase"/>
    <property type="match status" value="1"/>
</dbReference>
<evidence type="ECO:0000256" key="10">
    <source>
        <dbReference type="ARBA" id="ARBA00022726"/>
    </source>
</evidence>
<evidence type="ECO:0000256" key="14">
    <source>
        <dbReference type="ARBA" id="ARBA00049402"/>
    </source>
</evidence>
<dbReference type="SUPFAM" id="SSF53271">
    <property type="entry name" value="PRTase-like"/>
    <property type="match status" value="1"/>
</dbReference>
<organism evidence="17 18">
    <name type="scientific">Mesoterricola silvestris</name>
    <dbReference type="NCBI Taxonomy" id="2927979"/>
    <lineage>
        <taxon>Bacteria</taxon>
        <taxon>Pseudomonadati</taxon>
        <taxon>Acidobacteriota</taxon>
        <taxon>Holophagae</taxon>
        <taxon>Holophagales</taxon>
        <taxon>Holophagaceae</taxon>
        <taxon>Mesoterricola</taxon>
    </lineage>
</organism>
<evidence type="ECO:0000313" key="18">
    <source>
        <dbReference type="Proteomes" id="UP001238179"/>
    </source>
</evidence>
<dbReference type="GO" id="GO:0006166">
    <property type="term" value="P:purine ribonucleoside salvage"/>
    <property type="evidence" value="ECO:0007669"/>
    <property type="project" value="UniProtKB-KW"/>
</dbReference>
<comment type="similarity">
    <text evidence="4 15">Belongs to the purine/pyrimidine phosphoribosyltransferase family.</text>
</comment>
<sequence>MSASLSRIYPLLTEAQIAARVQELGDEIARDYAGKDLVVIGLLNGVYPFFADLTRAIKLDMDVNFMRVASYGHGLESTGEVKILTDIDKSIRGRHALVVEDIVDTGLTLHKVRNLLLDREPASLRICTLLSKPSRRRVEVPVDYIGFSIEDHFVVGYGLDLEGKLRNLPYVGIYNPA</sequence>
<keyword evidence="11 15" id="KW-0547">Nucleotide-binding</keyword>
<evidence type="ECO:0000259" key="16">
    <source>
        <dbReference type="Pfam" id="PF00156"/>
    </source>
</evidence>
<evidence type="ECO:0000256" key="11">
    <source>
        <dbReference type="ARBA" id="ARBA00022741"/>
    </source>
</evidence>